<gene>
    <name evidence="1" type="ORF">CAMGR0001_1677</name>
</gene>
<name>C8PIL6_9BACT</name>
<accession>C8PIL6</accession>
<dbReference type="STRING" id="824.CGRAC_0598"/>
<sequence>MREVSIAYIDAADRARDMLLCLGVLMQGLGLVCENYESPSGLKEALYLLSRSCDDASDDMARAKAEGLPPAKA</sequence>
<dbReference type="RefSeq" id="WP_005872511.1">
    <property type="nucleotide sequence ID" value="NZ_ACYG01000027.1"/>
</dbReference>
<protein>
    <submittedName>
        <fullName evidence="1">Uncharacterized protein</fullName>
    </submittedName>
</protein>
<evidence type="ECO:0000313" key="2">
    <source>
        <dbReference type="Proteomes" id="UP000005709"/>
    </source>
</evidence>
<dbReference type="AlphaFoldDB" id="C8PIL6"/>
<keyword evidence="2" id="KW-1185">Reference proteome</keyword>
<evidence type="ECO:0000313" key="1">
    <source>
        <dbReference type="EMBL" id="EEV17381.1"/>
    </source>
</evidence>
<reference evidence="1 2" key="1">
    <citation type="submission" date="2009-07" db="EMBL/GenBank/DDBJ databases">
        <authorList>
            <person name="Madupu R."/>
            <person name="Sebastian Y."/>
            <person name="Durkin A.S."/>
            <person name="Torralba M."/>
            <person name="Methe B."/>
            <person name="Sutton G.G."/>
            <person name="Strausberg R.L."/>
            <person name="Nelson K.E."/>
        </authorList>
    </citation>
    <scope>NUCLEOTIDE SEQUENCE [LARGE SCALE GENOMIC DNA]</scope>
    <source>
        <strain evidence="1 2">RM3268</strain>
    </source>
</reference>
<dbReference type="Proteomes" id="UP000005709">
    <property type="component" value="Unassembled WGS sequence"/>
</dbReference>
<comment type="caution">
    <text evidence="1">The sequence shown here is derived from an EMBL/GenBank/DDBJ whole genome shotgun (WGS) entry which is preliminary data.</text>
</comment>
<proteinExistence type="predicted"/>
<dbReference type="EMBL" id="ACYG01000027">
    <property type="protein sequence ID" value="EEV17381.1"/>
    <property type="molecule type" value="Genomic_DNA"/>
</dbReference>
<organism evidence="1 2">
    <name type="scientific">Campylobacter gracilis RM3268</name>
    <dbReference type="NCBI Taxonomy" id="553220"/>
    <lineage>
        <taxon>Bacteria</taxon>
        <taxon>Pseudomonadati</taxon>
        <taxon>Campylobacterota</taxon>
        <taxon>Epsilonproteobacteria</taxon>
        <taxon>Campylobacterales</taxon>
        <taxon>Campylobacteraceae</taxon>
        <taxon>Campylobacter</taxon>
    </lineage>
</organism>